<dbReference type="AlphaFoldDB" id="W4VGW5"/>
<protein>
    <submittedName>
        <fullName evidence="1">Beta-galactosidase</fullName>
    </submittedName>
</protein>
<dbReference type="SUPFAM" id="SSF51445">
    <property type="entry name" value="(Trans)glycosidases"/>
    <property type="match status" value="1"/>
</dbReference>
<reference evidence="1 2" key="1">
    <citation type="journal article" date="2014" name="Genome Announc.">
        <title>Draft Genome Sequence of the Boron-Tolerant and Moderately Halotolerant Bacterium Gracilibacillus boraciitolerans JCM 21714T.</title>
        <authorList>
            <person name="Ahmed I."/>
            <person name="Oshima K."/>
            <person name="Suda W."/>
            <person name="Kitamura K."/>
            <person name="Iida T."/>
            <person name="Ohmori Y."/>
            <person name="Fujiwara T."/>
            <person name="Hattori M."/>
            <person name="Ohkuma M."/>
        </authorList>
    </citation>
    <scope>NUCLEOTIDE SEQUENCE [LARGE SCALE GENOMIC DNA]</scope>
    <source>
        <strain evidence="1 2">JCM 21714</strain>
    </source>
</reference>
<evidence type="ECO:0000313" key="1">
    <source>
        <dbReference type="EMBL" id="GAE91994.1"/>
    </source>
</evidence>
<organism evidence="1 2">
    <name type="scientific">Gracilibacillus boraciitolerans JCM 21714</name>
    <dbReference type="NCBI Taxonomy" id="1298598"/>
    <lineage>
        <taxon>Bacteria</taxon>
        <taxon>Bacillati</taxon>
        <taxon>Bacillota</taxon>
        <taxon>Bacilli</taxon>
        <taxon>Bacillales</taxon>
        <taxon>Bacillaceae</taxon>
        <taxon>Gracilibacillus</taxon>
    </lineage>
</organism>
<dbReference type="eggNOG" id="COG3250">
    <property type="taxonomic scope" value="Bacteria"/>
</dbReference>
<dbReference type="InterPro" id="IPR051913">
    <property type="entry name" value="GH2_Domain-Containing"/>
</dbReference>
<keyword evidence="2" id="KW-1185">Reference proteome</keyword>
<dbReference type="Proteomes" id="UP000019102">
    <property type="component" value="Unassembled WGS sequence"/>
</dbReference>
<sequence length="82" mass="9443">MRQAGGAKSIEAALIKERNTIFSLGQFIWSGFDYIGEPTPYHTKNAYFGSIDTATFKKDSYFLYQSAWTDYKKAPMIHIFPY</sequence>
<accession>W4VGW5</accession>
<comment type="caution">
    <text evidence="1">The sequence shown here is derived from an EMBL/GenBank/DDBJ whole genome shotgun (WGS) entry which is preliminary data.</text>
</comment>
<dbReference type="EMBL" id="BAVS01000002">
    <property type="protein sequence ID" value="GAE91994.1"/>
    <property type="molecule type" value="Genomic_DNA"/>
</dbReference>
<dbReference type="PANTHER" id="PTHR42732">
    <property type="entry name" value="BETA-GALACTOSIDASE"/>
    <property type="match status" value="1"/>
</dbReference>
<dbReference type="Gene3D" id="3.20.20.80">
    <property type="entry name" value="Glycosidases"/>
    <property type="match status" value="1"/>
</dbReference>
<dbReference type="PANTHER" id="PTHR42732:SF1">
    <property type="entry name" value="BETA-MANNOSIDASE"/>
    <property type="match status" value="1"/>
</dbReference>
<dbReference type="STRING" id="1298598.JCM21714_969"/>
<proteinExistence type="predicted"/>
<name>W4VGW5_9BACI</name>
<evidence type="ECO:0000313" key="2">
    <source>
        <dbReference type="Proteomes" id="UP000019102"/>
    </source>
</evidence>
<gene>
    <name evidence="1" type="ORF">JCM21714_969</name>
</gene>
<dbReference type="InterPro" id="IPR017853">
    <property type="entry name" value="GH"/>
</dbReference>